<dbReference type="PANTHER" id="PTHR30632:SF16">
    <property type="entry name" value="MOLYBDATE_TUNGSTATE-BINDING PROTEIN WTPA"/>
    <property type="match status" value="1"/>
</dbReference>
<dbReference type="InterPro" id="IPR050682">
    <property type="entry name" value="ModA/WtpA"/>
</dbReference>
<dbReference type="PANTHER" id="PTHR30632">
    <property type="entry name" value="MOLYBDATE-BINDING PERIPLASMIC PROTEIN"/>
    <property type="match status" value="1"/>
</dbReference>
<evidence type="ECO:0000313" key="2">
    <source>
        <dbReference type="EMBL" id="OIQ78317.1"/>
    </source>
</evidence>
<accession>A0A1J5QQX0</accession>
<dbReference type="CDD" id="cd13540">
    <property type="entry name" value="PBP2_ModA_WtpA"/>
    <property type="match status" value="1"/>
</dbReference>
<evidence type="ECO:0000256" key="1">
    <source>
        <dbReference type="ARBA" id="ARBA00009438"/>
    </source>
</evidence>
<comment type="caution">
    <text evidence="2">The sequence shown here is derived from an EMBL/GenBank/DDBJ whole genome shotgun (WGS) entry which is preliminary data.</text>
</comment>
<dbReference type="EMBL" id="MLJW01001424">
    <property type="protein sequence ID" value="OIQ78317.1"/>
    <property type="molecule type" value="Genomic_DNA"/>
</dbReference>
<organism evidence="2">
    <name type="scientific">mine drainage metagenome</name>
    <dbReference type="NCBI Taxonomy" id="410659"/>
    <lineage>
        <taxon>unclassified sequences</taxon>
        <taxon>metagenomes</taxon>
        <taxon>ecological metagenomes</taxon>
    </lineage>
</organism>
<dbReference type="Pfam" id="PF13531">
    <property type="entry name" value="SBP_bac_11"/>
    <property type="match status" value="1"/>
</dbReference>
<sequence>MQRNPFFRRAASVALFVAGLLGGSVAAQAAETFRVAYAGSMGVVMDKHIGPAFAKAHDVTYQGIGQGAYALAHQIKSKILQADVFISITPGPIDVLKGDIGPAEPVASTQMVIAYSPKSRFAAELKAAAEGGKPWYEVLEMPGLRFGRTDPKTDPQGQNIIFSMLLAQKYYKQPGLADKILGAHDNPKQIFTEPSLLSRLEAGQIDATSGYLSAVRSHHLPFIKLPDEINLSNPAMQQDWYGSVHVQMKGPDGKDKTLHTQPLVFYAAVVKDSKHPKLAAEFVAFLQSPEGQKMLTDTGYSPPKGKTID</sequence>
<dbReference type="GO" id="GO:0015689">
    <property type="term" value="P:molybdate ion transport"/>
    <property type="evidence" value="ECO:0007669"/>
    <property type="project" value="TreeGrafter"/>
</dbReference>
<dbReference type="AlphaFoldDB" id="A0A1J5QQX0"/>
<comment type="similarity">
    <text evidence="1">Belongs to the bacterial solute-binding protein 1 family. WtpA subfamily.</text>
</comment>
<protein>
    <submittedName>
        <fullName evidence="2">Molybdate ABC transporter periplasmic substrate-binding protein</fullName>
    </submittedName>
</protein>
<dbReference type="GO" id="GO:0030973">
    <property type="term" value="F:molybdate ion binding"/>
    <property type="evidence" value="ECO:0007669"/>
    <property type="project" value="TreeGrafter"/>
</dbReference>
<name>A0A1J5QQX0_9ZZZZ</name>
<dbReference type="SUPFAM" id="SSF53850">
    <property type="entry name" value="Periplasmic binding protein-like II"/>
    <property type="match status" value="1"/>
</dbReference>
<proteinExistence type="inferred from homology"/>
<reference evidence="2" key="1">
    <citation type="submission" date="2016-10" db="EMBL/GenBank/DDBJ databases">
        <title>Sequence of Gallionella enrichment culture.</title>
        <authorList>
            <person name="Poehlein A."/>
            <person name="Muehling M."/>
            <person name="Daniel R."/>
        </authorList>
    </citation>
    <scope>NUCLEOTIDE SEQUENCE</scope>
</reference>
<dbReference type="Gene3D" id="3.40.190.10">
    <property type="entry name" value="Periplasmic binding protein-like II"/>
    <property type="match status" value="3"/>
</dbReference>
<gene>
    <name evidence="2" type="ORF">GALL_399800</name>
</gene>